<dbReference type="InterPro" id="IPR011009">
    <property type="entry name" value="Kinase-like_dom_sf"/>
</dbReference>
<name>A0A9P8AW71_9AGAR</name>
<dbReference type="Proteomes" id="UP000812287">
    <property type="component" value="Unassembled WGS sequence"/>
</dbReference>
<keyword evidence="2" id="KW-1185">Reference proteome</keyword>
<protein>
    <recommendedName>
        <fullName evidence="3">Protein kinase domain-containing protein</fullName>
    </recommendedName>
</protein>
<dbReference type="OrthoDB" id="2985259at2759"/>
<evidence type="ECO:0008006" key="3">
    <source>
        <dbReference type="Google" id="ProtNLM"/>
    </source>
</evidence>
<dbReference type="SUPFAM" id="SSF56112">
    <property type="entry name" value="Protein kinase-like (PK-like)"/>
    <property type="match status" value="1"/>
</dbReference>
<dbReference type="RefSeq" id="XP_043043356.1">
    <property type="nucleotide sequence ID" value="XM_043184040.1"/>
</dbReference>
<reference evidence="1" key="1">
    <citation type="submission" date="2020-11" db="EMBL/GenBank/DDBJ databases">
        <title>Adaptations for nitrogen fixation in a non-lichenized fungal sporocarp promotes dispersal by wood-feeding termites.</title>
        <authorList>
            <consortium name="DOE Joint Genome Institute"/>
            <person name="Koch R.A."/>
            <person name="Yoon G."/>
            <person name="Arayal U."/>
            <person name="Lail K."/>
            <person name="Amirebrahimi M."/>
            <person name="Labutti K."/>
            <person name="Lipzen A."/>
            <person name="Riley R."/>
            <person name="Barry K."/>
            <person name="Henrissat B."/>
            <person name="Grigoriev I.V."/>
            <person name="Herr J.R."/>
            <person name="Aime M.C."/>
        </authorList>
    </citation>
    <scope>NUCLEOTIDE SEQUENCE</scope>
    <source>
        <strain evidence="1">MCA 3950</strain>
    </source>
</reference>
<proteinExistence type="predicted"/>
<dbReference type="Gene3D" id="1.10.510.10">
    <property type="entry name" value="Transferase(Phosphotransferase) domain 1"/>
    <property type="match status" value="1"/>
</dbReference>
<evidence type="ECO:0000313" key="2">
    <source>
        <dbReference type="Proteomes" id="UP000812287"/>
    </source>
</evidence>
<dbReference type="AlphaFoldDB" id="A0A9P8AW71"/>
<comment type="caution">
    <text evidence="1">The sequence shown here is derived from an EMBL/GenBank/DDBJ whole genome shotgun (WGS) entry which is preliminary data.</text>
</comment>
<organism evidence="1 2">
    <name type="scientific">Guyanagaster necrorhizus</name>
    <dbReference type="NCBI Taxonomy" id="856835"/>
    <lineage>
        <taxon>Eukaryota</taxon>
        <taxon>Fungi</taxon>
        <taxon>Dikarya</taxon>
        <taxon>Basidiomycota</taxon>
        <taxon>Agaricomycotina</taxon>
        <taxon>Agaricomycetes</taxon>
        <taxon>Agaricomycetidae</taxon>
        <taxon>Agaricales</taxon>
        <taxon>Marasmiineae</taxon>
        <taxon>Physalacriaceae</taxon>
        <taxon>Guyanagaster</taxon>
    </lineage>
</organism>
<gene>
    <name evidence="1" type="ORF">BT62DRAFT_917437</name>
</gene>
<evidence type="ECO:0000313" key="1">
    <source>
        <dbReference type="EMBL" id="KAG7449856.1"/>
    </source>
</evidence>
<dbReference type="EMBL" id="MU250527">
    <property type="protein sequence ID" value="KAG7449856.1"/>
    <property type="molecule type" value="Genomic_DNA"/>
</dbReference>
<dbReference type="GeneID" id="66106337"/>
<accession>A0A9P8AW71</accession>
<sequence length="236" mass="27030">MPELFRSLTEEMTTDIFVERRHQYSCPPNSSPRRPDGFFEDTPFSLTRRCVHYSLCNIHHIVRTWDGQDMMIILVSDSMRGMDNPALLRRVAWPPSVYLQDNHCLPTLQEVVIGNLVFGSDKCSLENLRLGFRIHAANIVLGYLHSLKVAHRDLFCDNFLARCRNVGHDETSWRRPRLYLIDFELATVFGSSTAARDDVCPWAPTELGRTGNLLLMMSASESAEEFPSLHAFVPME</sequence>